<evidence type="ECO:0000256" key="3">
    <source>
        <dbReference type="ARBA" id="ARBA00008132"/>
    </source>
</evidence>
<evidence type="ECO:0008006" key="13">
    <source>
        <dbReference type="Google" id="ProtNLM"/>
    </source>
</evidence>
<evidence type="ECO:0000256" key="5">
    <source>
        <dbReference type="ARBA" id="ARBA00022448"/>
    </source>
</evidence>
<dbReference type="GO" id="GO:0003729">
    <property type="term" value="F:mRNA binding"/>
    <property type="evidence" value="ECO:0007669"/>
    <property type="project" value="InterPro"/>
</dbReference>
<evidence type="ECO:0000256" key="7">
    <source>
        <dbReference type="ARBA" id="ARBA00022816"/>
    </source>
</evidence>
<evidence type="ECO:0000313" key="12">
    <source>
        <dbReference type="Proteomes" id="UP001201980"/>
    </source>
</evidence>
<gene>
    <name evidence="11" type="ORF">MKZ38_007923</name>
</gene>
<dbReference type="GO" id="GO:0042273">
    <property type="term" value="P:ribosomal large subunit biogenesis"/>
    <property type="evidence" value="ECO:0007669"/>
    <property type="project" value="InterPro"/>
</dbReference>
<name>A0AAD5RI38_9PEZI</name>
<dbReference type="EMBL" id="JAKWBI020000528">
    <property type="protein sequence ID" value="KAJ2894110.1"/>
    <property type="molecule type" value="Genomic_DNA"/>
</dbReference>
<comment type="caution">
    <text evidence="11">The sequence shown here is derived from an EMBL/GenBank/DDBJ whole genome shotgun (WGS) entry which is preliminary data.</text>
</comment>
<comment type="subcellular location">
    <subcellularLocation>
        <location evidence="2">Nucleus</location>
        <location evidence="2">Nucleolus</location>
    </subcellularLocation>
</comment>
<feature type="compositionally biased region" description="Basic residues" evidence="10">
    <location>
        <begin position="7"/>
        <end position="16"/>
    </location>
</feature>
<comment type="similarity">
    <text evidence="3">Belongs to the LOC1 family.</text>
</comment>
<keyword evidence="8" id="KW-0175">Coiled coil</keyword>
<comment type="subunit">
    <text evidence="4">Component of the 66S pre-ribosomal particle.</text>
</comment>
<dbReference type="GO" id="GO:0030687">
    <property type="term" value="C:preribosome, large subunit precursor"/>
    <property type="evidence" value="ECO:0007669"/>
    <property type="project" value="TreeGrafter"/>
</dbReference>
<dbReference type="GO" id="GO:0008298">
    <property type="term" value="P:intracellular mRNA localization"/>
    <property type="evidence" value="ECO:0007669"/>
    <property type="project" value="TreeGrafter"/>
</dbReference>
<evidence type="ECO:0000256" key="6">
    <source>
        <dbReference type="ARBA" id="ARBA00022517"/>
    </source>
</evidence>
<evidence type="ECO:0000256" key="9">
    <source>
        <dbReference type="ARBA" id="ARBA00023242"/>
    </source>
</evidence>
<evidence type="ECO:0000256" key="10">
    <source>
        <dbReference type="SAM" id="MobiDB-lite"/>
    </source>
</evidence>
<evidence type="ECO:0000313" key="11">
    <source>
        <dbReference type="EMBL" id="KAJ2894110.1"/>
    </source>
</evidence>
<dbReference type="GO" id="GO:0051028">
    <property type="term" value="P:mRNA transport"/>
    <property type="evidence" value="ECO:0007669"/>
    <property type="project" value="UniProtKB-KW"/>
</dbReference>
<dbReference type="PANTHER" id="PTHR28028:SF1">
    <property type="entry name" value="60S RIBOSOMAL SUBUNIT ASSEMBLY_EXPORT PROTEIN LOC1"/>
    <property type="match status" value="1"/>
</dbReference>
<dbReference type="GO" id="GO:0005730">
    <property type="term" value="C:nucleolus"/>
    <property type="evidence" value="ECO:0007669"/>
    <property type="project" value="UniProtKB-SubCell"/>
</dbReference>
<organism evidence="11 12">
    <name type="scientific">Zalerion maritima</name>
    <dbReference type="NCBI Taxonomy" id="339359"/>
    <lineage>
        <taxon>Eukaryota</taxon>
        <taxon>Fungi</taxon>
        <taxon>Dikarya</taxon>
        <taxon>Ascomycota</taxon>
        <taxon>Pezizomycotina</taxon>
        <taxon>Sordariomycetes</taxon>
        <taxon>Lulworthiomycetidae</taxon>
        <taxon>Lulworthiales</taxon>
        <taxon>Lulworthiaceae</taxon>
        <taxon>Zalerion</taxon>
    </lineage>
</organism>
<keyword evidence="12" id="KW-1185">Reference proteome</keyword>
<protein>
    <recommendedName>
        <fullName evidence="13">60S ribosomal subunit assembly/export protein LOC1</fullName>
    </recommendedName>
</protein>
<accession>A0AAD5RI38</accession>
<reference evidence="11" key="1">
    <citation type="submission" date="2022-07" db="EMBL/GenBank/DDBJ databases">
        <title>Draft genome sequence of Zalerion maritima ATCC 34329, a (micro)plastics degrading marine fungus.</title>
        <authorList>
            <person name="Paco A."/>
            <person name="Goncalves M.F.M."/>
            <person name="Rocha-Santos T.A.P."/>
            <person name="Alves A."/>
        </authorList>
    </citation>
    <scope>NUCLEOTIDE SEQUENCE</scope>
    <source>
        <strain evidence="11">ATCC 34329</strain>
    </source>
</reference>
<keyword evidence="9" id="KW-0539">Nucleus</keyword>
<evidence type="ECO:0000256" key="1">
    <source>
        <dbReference type="ARBA" id="ARBA00001977"/>
    </source>
</evidence>
<evidence type="ECO:0000256" key="4">
    <source>
        <dbReference type="ARBA" id="ARBA00011339"/>
    </source>
</evidence>
<keyword evidence="6" id="KW-0690">Ribosome biogenesis</keyword>
<evidence type="ECO:0000256" key="8">
    <source>
        <dbReference type="ARBA" id="ARBA00023054"/>
    </source>
</evidence>
<dbReference type="InterPro" id="IPR037650">
    <property type="entry name" value="Loc1"/>
</dbReference>
<sequence>MAPSRTRTVKNKHAAKKISNSKEASRKPIQDGIVKKKRKVGGAPATASSKGRPGLVDSLLKRKKRTYSEKELGIPQLNMITPVGVVKPPGKKKGKEFVDDRESMATIMSIVQAEKNSDIESKVMKARQMEEIREARRVEAETKEDQRQARLNETKDSLRKKRRRNKSGKQGNVDDDGDESMKDIMSTSAKAAKAKKKVSFA</sequence>
<keyword evidence="7" id="KW-0509">mRNA transport</keyword>
<comment type="function">
    <text evidence="1">Required for efficient assembly and nuclear export of the 60S ribosomal subunit.</text>
</comment>
<dbReference type="PANTHER" id="PTHR28028">
    <property type="entry name" value="60S RIBOSOMAL SUBUNIT ASSEMBLY/EXPORT PROTEIN LOC1"/>
    <property type="match status" value="1"/>
</dbReference>
<dbReference type="Proteomes" id="UP001201980">
    <property type="component" value="Unassembled WGS sequence"/>
</dbReference>
<dbReference type="AlphaFoldDB" id="A0AAD5RI38"/>
<keyword evidence="5" id="KW-0813">Transport</keyword>
<feature type="region of interest" description="Disordered" evidence="10">
    <location>
        <begin position="135"/>
        <end position="182"/>
    </location>
</feature>
<evidence type="ECO:0000256" key="2">
    <source>
        <dbReference type="ARBA" id="ARBA00004604"/>
    </source>
</evidence>
<feature type="region of interest" description="Disordered" evidence="10">
    <location>
        <begin position="1"/>
        <end position="54"/>
    </location>
</feature>
<feature type="compositionally biased region" description="Basic and acidic residues" evidence="10">
    <location>
        <begin position="135"/>
        <end position="157"/>
    </location>
</feature>
<feature type="compositionally biased region" description="Basic residues" evidence="10">
    <location>
        <begin position="158"/>
        <end position="167"/>
    </location>
</feature>
<proteinExistence type="inferred from homology"/>